<feature type="region of interest" description="Disordered" evidence="1">
    <location>
        <begin position="14"/>
        <end position="39"/>
    </location>
</feature>
<proteinExistence type="predicted"/>
<sequence>MLKEKRQKIEELLEVQEDEQLSGDGWLPPRDDRESRPGD</sequence>
<evidence type="ECO:0000256" key="1">
    <source>
        <dbReference type="SAM" id="MobiDB-lite"/>
    </source>
</evidence>
<comment type="caution">
    <text evidence="2">The sequence shown here is derived from an EMBL/GenBank/DDBJ whole genome shotgun (WGS) entry which is preliminary data.</text>
</comment>
<organism evidence="2 3">
    <name type="scientific">Rhizopogon vesiculosus</name>
    <dbReference type="NCBI Taxonomy" id="180088"/>
    <lineage>
        <taxon>Eukaryota</taxon>
        <taxon>Fungi</taxon>
        <taxon>Dikarya</taxon>
        <taxon>Basidiomycota</taxon>
        <taxon>Agaricomycotina</taxon>
        <taxon>Agaricomycetes</taxon>
        <taxon>Agaricomycetidae</taxon>
        <taxon>Boletales</taxon>
        <taxon>Suillineae</taxon>
        <taxon>Rhizopogonaceae</taxon>
        <taxon>Rhizopogon</taxon>
    </lineage>
</organism>
<evidence type="ECO:0000313" key="3">
    <source>
        <dbReference type="Proteomes" id="UP000183567"/>
    </source>
</evidence>
<accession>A0A1J8QNK2</accession>
<protein>
    <submittedName>
        <fullName evidence="2">Uncharacterized protein</fullName>
    </submittedName>
</protein>
<dbReference type="AlphaFoldDB" id="A0A1J8QNK2"/>
<gene>
    <name evidence="2" type="ORF">AZE42_13835</name>
</gene>
<name>A0A1J8QNK2_9AGAM</name>
<dbReference type="Proteomes" id="UP000183567">
    <property type="component" value="Unassembled WGS sequence"/>
</dbReference>
<reference evidence="2 3" key="1">
    <citation type="submission" date="2016-03" db="EMBL/GenBank/DDBJ databases">
        <title>Comparative genomics of the ectomycorrhizal sister species Rhizopogon vinicolor and Rhizopogon vesiculosus (Basidiomycota: Boletales) reveals a divergence of the mating type B locus.</title>
        <authorList>
            <person name="Mujic A.B."/>
            <person name="Kuo A."/>
            <person name="Tritt A."/>
            <person name="Lipzen A."/>
            <person name="Chen C."/>
            <person name="Johnson J."/>
            <person name="Sharma A."/>
            <person name="Barry K."/>
            <person name="Grigoriev I.V."/>
            <person name="Spatafora J.W."/>
        </authorList>
    </citation>
    <scope>NUCLEOTIDE SEQUENCE [LARGE SCALE GENOMIC DNA]</scope>
    <source>
        <strain evidence="2 3">AM-OR11-056</strain>
    </source>
</reference>
<dbReference type="EMBL" id="LVVM01000128">
    <property type="protein sequence ID" value="OJA21451.1"/>
    <property type="molecule type" value="Genomic_DNA"/>
</dbReference>
<feature type="compositionally biased region" description="Basic and acidic residues" evidence="1">
    <location>
        <begin position="29"/>
        <end position="39"/>
    </location>
</feature>
<evidence type="ECO:0000313" key="2">
    <source>
        <dbReference type="EMBL" id="OJA21451.1"/>
    </source>
</evidence>
<keyword evidence="3" id="KW-1185">Reference proteome</keyword>